<dbReference type="RefSeq" id="WP_120693567.1">
    <property type="nucleotide sequence ID" value="NZ_RBNH01000025.1"/>
</dbReference>
<organism evidence="2 3">
    <name type="scientific">Pseudarthrobacter phenanthrenivorans</name>
    <name type="common">Arthrobacter phenanthrenivorans</name>
    <dbReference type="NCBI Taxonomy" id="361575"/>
    <lineage>
        <taxon>Bacteria</taxon>
        <taxon>Bacillati</taxon>
        <taxon>Actinomycetota</taxon>
        <taxon>Actinomycetes</taxon>
        <taxon>Micrococcales</taxon>
        <taxon>Micrococcaceae</taxon>
        <taxon>Pseudarthrobacter</taxon>
    </lineage>
</organism>
<sequence>MPSVRKFSAPHPPRAQSATTVPARTARAPLAGKGRPAVVIVALAAGMLLGGCEYTYDDGRNLGPVEADATRAPRPVFTRDPLQKDPVSEAELGSWVARTLPDTGQRVVASGAGLAAAGEVRTETTPALGAGTYALALACRSQRRVTFTVRSETLTLVDLGLRCGINRENVIYLSAETALDIRVEARTGANYAYRLRLLSGQP</sequence>
<protein>
    <submittedName>
        <fullName evidence="2">Uncharacterized protein</fullName>
    </submittedName>
</protein>
<proteinExistence type="predicted"/>
<name>A0A3B0FET6_PSEPS</name>
<dbReference type="AlphaFoldDB" id="A0A3B0FET6"/>
<reference evidence="2 3" key="1">
    <citation type="submission" date="2018-10" db="EMBL/GenBank/DDBJ databases">
        <title>Genome-guide identification and characterization of bacteria that degrade polycyclic aromatic hydrocarbons and resist hexavalent chromium simultaneously.</title>
        <authorList>
            <person name="Feng H."/>
        </authorList>
    </citation>
    <scope>NUCLEOTIDE SEQUENCE [LARGE SCALE GENOMIC DNA]</scope>
    <source>
        <strain evidence="2 3">J015</strain>
    </source>
</reference>
<feature type="compositionally biased region" description="Low complexity" evidence="1">
    <location>
        <begin position="18"/>
        <end position="27"/>
    </location>
</feature>
<evidence type="ECO:0000313" key="3">
    <source>
        <dbReference type="Proteomes" id="UP000273159"/>
    </source>
</evidence>
<comment type="caution">
    <text evidence="2">The sequence shown here is derived from an EMBL/GenBank/DDBJ whole genome shotgun (WGS) entry which is preliminary data.</text>
</comment>
<dbReference type="Proteomes" id="UP000273159">
    <property type="component" value="Unassembled WGS sequence"/>
</dbReference>
<dbReference type="EMBL" id="RBNH01000025">
    <property type="protein sequence ID" value="RKO20302.1"/>
    <property type="molecule type" value="Genomic_DNA"/>
</dbReference>
<feature type="region of interest" description="Disordered" evidence="1">
    <location>
        <begin position="1"/>
        <end position="27"/>
    </location>
</feature>
<evidence type="ECO:0000256" key="1">
    <source>
        <dbReference type="SAM" id="MobiDB-lite"/>
    </source>
</evidence>
<reference evidence="3" key="2">
    <citation type="submission" date="2018-10" db="EMBL/GenBank/DDBJ databases">
        <authorList>
            <person name="Wang Y."/>
            <person name="Wang J."/>
            <person name="Yang X."/>
            <person name="Wang Z."/>
            <person name="Huang Y."/>
        </authorList>
    </citation>
    <scope>NUCLEOTIDE SEQUENCE [LARGE SCALE GENOMIC DNA]</scope>
    <source>
        <strain evidence="3">J015</strain>
    </source>
</reference>
<accession>A0A3B0FET6</accession>
<gene>
    <name evidence="2" type="ORF">D7Z96_19020</name>
</gene>
<evidence type="ECO:0000313" key="2">
    <source>
        <dbReference type="EMBL" id="RKO20302.1"/>
    </source>
</evidence>